<dbReference type="EMBL" id="JALLPJ020000759">
    <property type="protein sequence ID" value="KAL3783606.1"/>
    <property type="molecule type" value="Genomic_DNA"/>
</dbReference>
<evidence type="ECO:0000256" key="9">
    <source>
        <dbReference type="ARBA" id="ARBA00038890"/>
    </source>
</evidence>
<evidence type="ECO:0000256" key="1">
    <source>
        <dbReference type="ARBA" id="ARBA00001917"/>
    </source>
</evidence>
<evidence type="ECO:0000256" key="8">
    <source>
        <dbReference type="ARBA" id="ARBA00038313"/>
    </source>
</evidence>
<evidence type="ECO:0000256" key="5">
    <source>
        <dbReference type="ARBA" id="ARBA00022857"/>
    </source>
</evidence>
<dbReference type="PANTHER" id="PTHR11082">
    <property type="entry name" value="TRNA-DIHYDROURIDINE SYNTHASE"/>
    <property type="match status" value="1"/>
</dbReference>
<organism evidence="16 17">
    <name type="scientific">Cyclotella atomus</name>
    <dbReference type="NCBI Taxonomy" id="382360"/>
    <lineage>
        <taxon>Eukaryota</taxon>
        <taxon>Sar</taxon>
        <taxon>Stramenopiles</taxon>
        <taxon>Ochrophyta</taxon>
        <taxon>Bacillariophyta</taxon>
        <taxon>Coscinodiscophyceae</taxon>
        <taxon>Thalassiosirophycidae</taxon>
        <taxon>Stephanodiscales</taxon>
        <taxon>Stephanodiscaceae</taxon>
        <taxon>Cyclotella</taxon>
    </lineage>
</organism>
<dbReference type="Pfam" id="PF01207">
    <property type="entry name" value="Dus"/>
    <property type="match status" value="1"/>
</dbReference>
<dbReference type="InterPro" id="IPR018517">
    <property type="entry name" value="tRNA_hU_synthase_CS"/>
</dbReference>
<evidence type="ECO:0000259" key="15">
    <source>
        <dbReference type="Pfam" id="PF01207"/>
    </source>
</evidence>
<evidence type="ECO:0000313" key="16">
    <source>
        <dbReference type="EMBL" id="KAL3783606.1"/>
    </source>
</evidence>
<evidence type="ECO:0000313" key="17">
    <source>
        <dbReference type="Proteomes" id="UP001530400"/>
    </source>
</evidence>
<evidence type="ECO:0000256" key="10">
    <source>
        <dbReference type="ARBA" id="ARBA00047287"/>
    </source>
</evidence>
<keyword evidence="5" id="KW-0521">NADP</keyword>
<dbReference type="SUPFAM" id="SSF51395">
    <property type="entry name" value="FMN-linked oxidoreductases"/>
    <property type="match status" value="1"/>
</dbReference>
<dbReference type="InterPro" id="IPR035587">
    <property type="entry name" value="DUS-like_FMN-bd"/>
</dbReference>
<feature type="compositionally biased region" description="Polar residues" evidence="14">
    <location>
        <begin position="495"/>
        <end position="507"/>
    </location>
</feature>
<keyword evidence="7" id="KW-0520">NAD</keyword>
<keyword evidence="2" id="KW-0285">Flavoprotein</keyword>
<comment type="similarity">
    <text evidence="8">Belongs to the Dus family. Dus1 subfamily.</text>
</comment>
<comment type="cofactor">
    <cofactor evidence="1">
        <name>FMN</name>
        <dbReference type="ChEBI" id="CHEBI:58210"/>
    </cofactor>
</comment>
<evidence type="ECO:0000256" key="12">
    <source>
        <dbReference type="ARBA" id="ARBA00048934"/>
    </source>
</evidence>
<comment type="catalytic activity">
    <reaction evidence="12">
        <text>5,6-dihydrouridine(16) in tRNA + NAD(+) = uridine(16) in tRNA + NADH + H(+)</text>
        <dbReference type="Rhea" id="RHEA:53380"/>
        <dbReference type="Rhea" id="RHEA-COMP:13543"/>
        <dbReference type="Rhea" id="RHEA-COMP:13544"/>
        <dbReference type="ChEBI" id="CHEBI:15378"/>
        <dbReference type="ChEBI" id="CHEBI:57540"/>
        <dbReference type="ChEBI" id="CHEBI:57945"/>
        <dbReference type="ChEBI" id="CHEBI:65315"/>
        <dbReference type="ChEBI" id="CHEBI:74443"/>
        <dbReference type="EC" id="1.3.1.88"/>
    </reaction>
    <physiologicalReaction direction="right-to-left" evidence="12">
        <dbReference type="Rhea" id="RHEA:53382"/>
    </physiologicalReaction>
</comment>
<dbReference type="PROSITE" id="PS01136">
    <property type="entry name" value="UPF0034"/>
    <property type="match status" value="1"/>
</dbReference>
<evidence type="ECO:0000256" key="13">
    <source>
        <dbReference type="ARBA" id="ARBA00049467"/>
    </source>
</evidence>
<evidence type="ECO:0000256" key="2">
    <source>
        <dbReference type="ARBA" id="ARBA00022630"/>
    </source>
</evidence>
<keyword evidence="6" id="KW-0560">Oxidoreductase</keyword>
<dbReference type="InterPro" id="IPR013785">
    <property type="entry name" value="Aldolase_TIM"/>
</dbReference>
<evidence type="ECO:0000256" key="7">
    <source>
        <dbReference type="ARBA" id="ARBA00023027"/>
    </source>
</evidence>
<name>A0ABD3P8F1_9STRA</name>
<comment type="catalytic activity">
    <reaction evidence="13">
        <text>5,6-dihydrouridine(17) in tRNA + NADP(+) = uridine(17) in tRNA + NADPH + H(+)</text>
        <dbReference type="Rhea" id="RHEA:53368"/>
        <dbReference type="Rhea" id="RHEA-COMP:13541"/>
        <dbReference type="Rhea" id="RHEA-COMP:13542"/>
        <dbReference type="ChEBI" id="CHEBI:15378"/>
        <dbReference type="ChEBI" id="CHEBI:57783"/>
        <dbReference type="ChEBI" id="CHEBI:58349"/>
        <dbReference type="ChEBI" id="CHEBI:65315"/>
        <dbReference type="ChEBI" id="CHEBI:74443"/>
        <dbReference type="EC" id="1.3.1.88"/>
    </reaction>
    <physiologicalReaction direction="right-to-left" evidence="13">
        <dbReference type="Rhea" id="RHEA:53370"/>
    </physiologicalReaction>
</comment>
<comment type="caution">
    <text evidence="16">The sequence shown here is derived from an EMBL/GenBank/DDBJ whole genome shotgun (WGS) entry which is preliminary data.</text>
</comment>
<sequence>MGLKWMSLFVSNRACSHIPRLSTNHVSSVRKRRFFMAAQSNENDCGVPAQESFYQMLGAPKHILAPMVAQSDLPFRLMCEHLYNVDLSYTQMIHAYNFAESNGEVFRKHHLDVYPQSLIRNVLLGRADRDEIVLSKSQQNALVGLSESDVDSARRRILHAINPKQECIDVKPTIVQIAAHDPKVAVEAALLILERSASSANGNASPVAAIDLNLGCPQAIARKGKYGAFLHDEFPESAYSVLKALRSSLPNEIGVTAKVRLPPTRSDVNAGRLGPKAEMPPTPEQRVERLIDCGVDLITVHGRSRFENKVAVGACNWGAIQQSVAAARAYSDDYPIFANGGIEMFSDVENCLQQTAASGVMSSESLLENPGLFCKNIGSQPETAKGLLERQLSYADIYLDYATLFPPLPGSLGTQGGSFNVIRSHLFKFLHRYFEEQSDLRLNLGDNEFNNIKEARELVSEMRRRYDNLDEHQLLSKSSSSIDSSWYRRHRNSDAKNASTSEHNAIISTEEKKQLAKNRIMNMRKQRMERDSKQKLTL</sequence>
<dbReference type="AlphaFoldDB" id="A0ABD3P8F1"/>
<dbReference type="Gene3D" id="3.20.20.70">
    <property type="entry name" value="Aldolase class I"/>
    <property type="match status" value="1"/>
</dbReference>
<evidence type="ECO:0000256" key="6">
    <source>
        <dbReference type="ARBA" id="ARBA00023002"/>
    </source>
</evidence>
<evidence type="ECO:0000256" key="14">
    <source>
        <dbReference type="SAM" id="MobiDB-lite"/>
    </source>
</evidence>
<comment type="catalytic activity">
    <reaction evidence="11">
        <text>5,6-dihydrouridine(16) in tRNA + NADP(+) = uridine(16) in tRNA + NADPH + H(+)</text>
        <dbReference type="Rhea" id="RHEA:53376"/>
        <dbReference type="Rhea" id="RHEA-COMP:13543"/>
        <dbReference type="Rhea" id="RHEA-COMP:13544"/>
        <dbReference type="ChEBI" id="CHEBI:15378"/>
        <dbReference type="ChEBI" id="CHEBI:57783"/>
        <dbReference type="ChEBI" id="CHEBI:58349"/>
        <dbReference type="ChEBI" id="CHEBI:65315"/>
        <dbReference type="ChEBI" id="CHEBI:74443"/>
        <dbReference type="EC" id="1.3.1.88"/>
    </reaction>
    <physiologicalReaction direction="right-to-left" evidence="11">
        <dbReference type="Rhea" id="RHEA:53378"/>
    </physiologicalReaction>
</comment>
<dbReference type="GO" id="GO:0016491">
    <property type="term" value="F:oxidoreductase activity"/>
    <property type="evidence" value="ECO:0007669"/>
    <property type="project" value="UniProtKB-KW"/>
</dbReference>
<gene>
    <name evidence="16" type="ORF">ACHAWO_004434</name>
</gene>
<evidence type="ECO:0000256" key="4">
    <source>
        <dbReference type="ARBA" id="ARBA00022694"/>
    </source>
</evidence>
<keyword evidence="17" id="KW-1185">Reference proteome</keyword>
<dbReference type="Proteomes" id="UP001530400">
    <property type="component" value="Unassembled WGS sequence"/>
</dbReference>
<accession>A0ABD3P8F1</accession>
<proteinExistence type="inferred from homology"/>
<feature type="domain" description="DUS-like FMN-binding" evidence="15">
    <location>
        <begin position="162"/>
        <end position="375"/>
    </location>
</feature>
<dbReference type="EC" id="1.3.1.88" evidence="9"/>
<keyword evidence="4" id="KW-0819">tRNA processing</keyword>
<evidence type="ECO:0000256" key="11">
    <source>
        <dbReference type="ARBA" id="ARBA00047652"/>
    </source>
</evidence>
<reference evidence="16 17" key="1">
    <citation type="submission" date="2024-10" db="EMBL/GenBank/DDBJ databases">
        <title>Updated reference genomes for cyclostephanoid diatoms.</title>
        <authorList>
            <person name="Roberts W.R."/>
            <person name="Alverson A.J."/>
        </authorList>
    </citation>
    <scope>NUCLEOTIDE SEQUENCE [LARGE SCALE GENOMIC DNA]</scope>
    <source>
        <strain evidence="16 17">AJA010-31</strain>
    </source>
</reference>
<dbReference type="PANTHER" id="PTHR11082:SF5">
    <property type="entry name" value="TRNA-DIHYDROURIDINE(16_17) SYNTHASE [NAD(P)(+)]-LIKE"/>
    <property type="match status" value="1"/>
</dbReference>
<feature type="region of interest" description="Disordered" evidence="14">
    <location>
        <begin position="493"/>
        <end position="513"/>
    </location>
</feature>
<dbReference type="GO" id="GO:0002943">
    <property type="term" value="P:tRNA dihydrouridine synthesis"/>
    <property type="evidence" value="ECO:0007669"/>
    <property type="project" value="UniProtKB-ARBA"/>
</dbReference>
<keyword evidence="3" id="KW-0288">FMN</keyword>
<protein>
    <recommendedName>
        <fullName evidence="9">tRNA-dihydrouridine(16/17) synthase [NAD(P)(+)]</fullName>
        <ecNumber evidence="9">1.3.1.88</ecNumber>
    </recommendedName>
</protein>
<evidence type="ECO:0000256" key="3">
    <source>
        <dbReference type="ARBA" id="ARBA00022643"/>
    </source>
</evidence>
<dbReference type="CDD" id="cd02801">
    <property type="entry name" value="DUS_like_FMN"/>
    <property type="match status" value="1"/>
</dbReference>
<comment type="catalytic activity">
    <reaction evidence="10">
        <text>5,6-dihydrouridine(17) in tRNA + NAD(+) = uridine(17) in tRNA + NADH + H(+)</text>
        <dbReference type="Rhea" id="RHEA:53372"/>
        <dbReference type="Rhea" id="RHEA-COMP:13541"/>
        <dbReference type="Rhea" id="RHEA-COMP:13542"/>
        <dbReference type="ChEBI" id="CHEBI:15378"/>
        <dbReference type="ChEBI" id="CHEBI:57540"/>
        <dbReference type="ChEBI" id="CHEBI:57945"/>
        <dbReference type="ChEBI" id="CHEBI:65315"/>
        <dbReference type="ChEBI" id="CHEBI:74443"/>
        <dbReference type="EC" id="1.3.1.88"/>
    </reaction>
    <physiologicalReaction direction="right-to-left" evidence="10">
        <dbReference type="Rhea" id="RHEA:53374"/>
    </physiologicalReaction>
</comment>